<evidence type="ECO:0000313" key="1">
    <source>
        <dbReference type="EMBL" id="KAG8085023.1"/>
    </source>
</evidence>
<organism evidence="1 2">
    <name type="scientific">Zizania palustris</name>
    <name type="common">Northern wild rice</name>
    <dbReference type="NCBI Taxonomy" id="103762"/>
    <lineage>
        <taxon>Eukaryota</taxon>
        <taxon>Viridiplantae</taxon>
        <taxon>Streptophyta</taxon>
        <taxon>Embryophyta</taxon>
        <taxon>Tracheophyta</taxon>
        <taxon>Spermatophyta</taxon>
        <taxon>Magnoliopsida</taxon>
        <taxon>Liliopsida</taxon>
        <taxon>Poales</taxon>
        <taxon>Poaceae</taxon>
        <taxon>BOP clade</taxon>
        <taxon>Oryzoideae</taxon>
        <taxon>Oryzeae</taxon>
        <taxon>Zizaniinae</taxon>
        <taxon>Zizania</taxon>
    </lineage>
</organism>
<reference evidence="1" key="1">
    <citation type="journal article" date="2021" name="bioRxiv">
        <title>Whole Genome Assembly and Annotation of Northern Wild Rice, Zizania palustris L., Supports a Whole Genome Duplication in the Zizania Genus.</title>
        <authorList>
            <person name="Haas M."/>
            <person name="Kono T."/>
            <person name="Macchietto M."/>
            <person name="Millas R."/>
            <person name="McGilp L."/>
            <person name="Shao M."/>
            <person name="Duquette J."/>
            <person name="Hirsch C.N."/>
            <person name="Kimball J."/>
        </authorList>
    </citation>
    <scope>NUCLEOTIDE SEQUENCE</scope>
    <source>
        <tissue evidence="1">Fresh leaf tissue</tissue>
    </source>
</reference>
<keyword evidence="2" id="KW-1185">Reference proteome</keyword>
<comment type="caution">
    <text evidence="1">The sequence shown here is derived from an EMBL/GenBank/DDBJ whole genome shotgun (WGS) entry which is preliminary data.</text>
</comment>
<accession>A0A8J5WAF9</accession>
<sequence length="78" mass="8564">MDDADRIQLGDARAPRPWTAGDAVAVATYDGRAVGHALRFARSLGVRVRAARPRAAISRAIFLRELSVYFHADFLACH</sequence>
<evidence type="ECO:0000313" key="2">
    <source>
        <dbReference type="Proteomes" id="UP000729402"/>
    </source>
</evidence>
<dbReference type="AlphaFoldDB" id="A0A8J5WAF9"/>
<name>A0A8J5WAF9_ZIZPA</name>
<dbReference type="EMBL" id="JAAALK010000082">
    <property type="protein sequence ID" value="KAG8085023.1"/>
    <property type="molecule type" value="Genomic_DNA"/>
</dbReference>
<proteinExistence type="predicted"/>
<protein>
    <submittedName>
        <fullName evidence="1">Uncharacterized protein</fullName>
    </submittedName>
</protein>
<reference evidence="1" key="2">
    <citation type="submission" date="2021-02" db="EMBL/GenBank/DDBJ databases">
        <authorList>
            <person name="Kimball J.A."/>
            <person name="Haas M.W."/>
            <person name="Macchietto M."/>
            <person name="Kono T."/>
            <person name="Duquette J."/>
            <person name="Shao M."/>
        </authorList>
    </citation>
    <scope>NUCLEOTIDE SEQUENCE</scope>
    <source>
        <tissue evidence="1">Fresh leaf tissue</tissue>
    </source>
</reference>
<gene>
    <name evidence="1" type="ORF">GUJ93_ZPchr0010g8028</name>
</gene>
<dbReference type="Proteomes" id="UP000729402">
    <property type="component" value="Unassembled WGS sequence"/>
</dbReference>